<feature type="compositionally biased region" description="Low complexity" evidence="3">
    <location>
        <begin position="587"/>
        <end position="597"/>
    </location>
</feature>
<feature type="domain" description="SH3" evidence="4">
    <location>
        <begin position="2"/>
        <end position="69"/>
    </location>
</feature>
<feature type="region of interest" description="Disordered" evidence="3">
    <location>
        <begin position="146"/>
        <end position="436"/>
    </location>
</feature>
<dbReference type="AlphaFoldDB" id="A0A1Q2YIC2"/>
<feature type="compositionally biased region" description="Basic and acidic residues" evidence="3">
    <location>
        <begin position="99"/>
        <end position="109"/>
    </location>
</feature>
<feature type="region of interest" description="Disordered" evidence="3">
    <location>
        <begin position="467"/>
        <end position="785"/>
    </location>
</feature>
<feature type="compositionally biased region" description="Pro residues" evidence="3">
    <location>
        <begin position="548"/>
        <end position="559"/>
    </location>
</feature>
<feature type="compositionally biased region" description="Basic and acidic residues" evidence="3">
    <location>
        <begin position="236"/>
        <end position="252"/>
    </location>
</feature>
<feature type="compositionally biased region" description="Low complexity" evidence="3">
    <location>
        <begin position="662"/>
        <end position="675"/>
    </location>
</feature>
<feature type="compositionally biased region" description="Pro residues" evidence="3">
    <location>
        <begin position="696"/>
        <end position="715"/>
    </location>
</feature>
<feature type="compositionally biased region" description="Acidic residues" evidence="3">
    <location>
        <begin position="336"/>
        <end position="377"/>
    </location>
</feature>
<dbReference type="OrthoDB" id="207120at2759"/>
<feature type="compositionally biased region" description="Low complexity" evidence="3">
    <location>
        <begin position="560"/>
        <end position="570"/>
    </location>
</feature>
<dbReference type="InterPro" id="IPR057402">
    <property type="entry name" value="AIM3_BBC1_C"/>
</dbReference>
<evidence type="ECO:0000313" key="5">
    <source>
        <dbReference type="EMBL" id="GAV29290.1"/>
    </source>
</evidence>
<name>A0A1Q2YIC2_9ASCO</name>
<dbReference type="InterPro" id="IPR036028">
    <property type="entry name" value="SH3-like_dom_sf"/>
</dbReference>
<dbReference type="Pfam" id="PF14604">
    <property type="entry name" value="SH3_9"/>
    <property type="match status" value="1"/>
</dbReference>
<dbReference type="InterPro" id="IPR001452">
    <property type="entry name" value="SH3_domain"/>
</dbReference>
<organism evidence="5 6">
    <name type="scientific">Pichia membranifaciens</name>
    <dbReference type="NCBI Taxonomy" id="4926"/>
    <lineage>
        <taxon>Eukaryota</taxon>
        <taxon>Fungi</taxon>
        <taxon>Dikarya</taxon>
        <taxon>Ascomycota</taxon>
        <taxon>Saccharomycotina</taxon>
        <taxon>Pichiomycetes</taxon>
        <taxon>Pichiales</taxon>
        <taxon>Pichiaceae</taxon>
        <taxon>Pichia</taxon>
    </lineage>
</organism>
<dbReference type="SMART" id="SM00326">
    <property type="entry name" value="SH3"/>
    <property type="match status" value="1"/>
</dbReference>
<feature type="compositionally biased region" description="Low complexity" evidence="3">
    <location>
        <begin position="77"/>
        <end position="95"/>
    </location>
</feature>
<sequence>MSVPYSAIARYPYEPDPENASDDLPLQADQIITVTEVVDDDWLFGSYNDDSGRTLSGYFPKSFVEPYSEPAAPSLTEQAPSATSAEPEPAPQSSPVSLDHVKETTKEALQETSATPVEPGFGSLDPKLKDIEKNIVHEPENFKNKLQSFNVSSTPLMPMGKPKEESFTRKPFSAAEHRTSYIPPSLGTSKTIKKEEKKPDVISADITSESSKVEEEEGPRMTLKERMKLLQQQQEEEQKAIEAAMKRKEERKKAKQHVHHHATEGLPSTSNPENLDQSKLPEAKNLSTKQSVDSDSDEEFETLEPSTSHASHGTEINPVVHGKGITAEGEKTIQGEEIDENDENEGDNNENEGDHDDEDDEEDDEEDDDEETEEDEEELRKRRLAERMAKLSRGMGMMGMMGMMGAPVPAAPATSKKSKKSKKEKKPSEDDMEGVPEAIPILPMTAPSVPISKGLPNAPAEINDMTSLHEVETSGSHLAVPAPVHEPQESDHSSADEDEVFQDTVESTTRSLSKAAPPTMPTAQHPLRPTFGAPTSPVSATINIASPTSPPPAGAPPIPGSTAPASTSPINPAHPASISHGTPVPPTATTASQASTIPPIPSSRAPTVREAPPTPAITPLPVYDSENEANSPTQSAPPIPNVPPTMPHTAPSSRPPMPPPATTTTTQTGPSLSIGAPPPIPGAVPSIPSPTQIAGIPPPPPHVQTPVPAPAPIPTPNADNLSRHSSTRAPSIFPAGAPSIPIAPSTAAPPIPGAAKRHTTVGHAPPPPPPTDAVPGVPQSQEKTSFDNLGSSAIQRQFTRSSLETANSATASAEELPIKIPSSSSPASEYWWTTESLPPQLTRTETYFEVDSTDVHKRGGKLVKYLIYYVLDAHLTCITIELAYDTSEPERLLFFHETKEKSKSDRRKLIEEYTKYGPLAYNTAVKSLNKSYNGDYVNFIFSNLPKNVLQPIANKTFGAVVYRNNNGETKSFDDIRPGDILVLVNAVFEGHGTKEVGFGKPHVALITSFDVEKNRIKVIEQTDGVIQQGRYKLKNMTSGKLRAFRIVGRDYVNW</sequence>
<reference evidence="5 6" key="1">
    <citation type="submission" date="2016-08" db="EMBL/GenBank/DDBJ databases">
        <title>Whole genome shotgun sequence of Pichia membranifaciens KS47-1.</title>
        <authorList>
            <person name="Konishi M."/>
            <person name="Ishida M."/>
            <person name="Arakawa T."/>
            <person name="Kato Y."/>
            <person name="Horiuchi J."/>
        </authorList>
    </citation>
    <scope>NUCLEOTIDE SEQUENCE [LARGE SCALE GENOMIC DNA]</scope>
    <source>
        <strain evidence="5 6">KS47-1</strain>
    </source>
</reference>
<evidence type="ECO:0000256" key="1">
    <source>
        <dbReference type="ARBA" id="ARBA00022443"/>
    </source>
</evidence>
<keyword evidence="1 2" id="KW-0728">SH3 domain</keyword>
<feature type="compositionally biased region" description="Polar residues" evidence="3">
    <location>
        <begin position="146"/>
        <end position="155"/>
    </location>
</feature>
<feature type="compositionally biased region" description="Polar residues" evidence="3">
    <location>
        <begin position="717"/>
        <end position="728"/>
    </location>
</feature>
<evidence type="ECO:0000256" key="3">
    <source>
        <dbReference type="SAM" id="MobiDB-lite"/>
    </source>
</evidence>
<feature type="region of interest" description="Disordered" evidence="3">
    <location>
        <begin position="66"/>
        <end position="126"/>
    </location>
</feature>
<feature type="compositionally biased region" description="Basic and acidic residues" evidence="3">
    <location>
        <begin position="218"/>
        <end position="228"/>
    </location>
</feature>
<accession>A0A1Q2YIC2</accession>
<evidence type="ECO:0000313" key="6">
    <source>
        <dbReference type="Proteomes" id="UP000186136"/>
    </source>
</evidence>
<proteinExistence type="predicted"/>
<keyword evidence="6" id="KW-1185">Reference proteome</keyword>
<feature type="compositionally biased region" description="Basic residues" evidence="3">
    <location>
        <begin position="416"/>
        <end position="425"/>
    </location>
</feature>
<evidence type="ECO:0000259" key="4">
    <source>
        <dbReference type="PROSITE" id="PS50002"/>
    </source>
</evidence>
<gene>
    <name evidence="5" type="ORF">PMKS-002772</name>
</gene>
<feature type="region of interest" description="Disordered" evidence="3">
    <location>
        <begin position="1"/>
        <end position="24"/>
    </location>
</feature>
<dbReference type="Gene3D" id="2.30.30.40">
    <property type="entry name" value="SH3 Domains"/>
    <property type="match status" value="1"/>
</dbReference>
<feature type="compositionally biased region" description="Low complexity" evidence="3">
    <location>
        <begin position="394"/>
        <end position="415"/>
    </location>
</feature>
<comment type="caution">
    <text evidence="5">The sequence shown here is derived from an EMBL/GenBank/DDBJ whole genome shotgun (WGS) entry which is preliminary data.</text>
</comment>
<feature type="compositionally biased region" description="Basic and acidic residues" evidence="3">
    <location>
        <begin position="486"/>
        <end position="495"/>
    </location>
</feature>
<protein>
    <recommendedName>
        <fullName evidence="4">SH3 domain-containing protein</fullName>
    </recommendedName>
</protein>
<feature type="compositionally biased region" description="Polar residues" evidence="3">
    <location>
        <begin position="266"/>
        <end position="277"/>
    </location>
</feature>
<dbReference type="PROSITE" id="PS50002">
    <property type="entry name" value="SH3"/>
    <property type="match status" value="1"/>
</dbReference>
<feature type="compositionally biased region" description="Low complexity" evidence="3">
    <location>
        <begin position="729"/>
        <end position="746"/>
    </location>
</feature>
<dbReference type="Pfam" id="PF25459">
    <property type="entry name" value="AIM3_BBC1_C"/>
    <property type="match status" value="1"/>
</dbReference>
<evidence type="ECO:0000256" key="2">
    <source>
        <dbReference type="PROSITE-ProRule" id="PRU00192"/>
    </source>
</evidence>
<feature type="compositionally biased region" description="Pro residues" evidence="3">
    <location>
        <begin position="635"/>
        <end position="646"/>
    </location>
</feature>
<dbReference type="Proteomes" id="UP000186136">
    <property type="component" value="Unassembled WGS sequence"/>
</dbReference>
<dbReference type="EMBL" id="BDGI01000108">
    <property type="protein sequence ID" value="GAV29290.1"/>
    <property type="molecule type" value="Genomic_DNA"/>
</dbReference>
<dbReference type="SUPFAM" id="SSF50044">
    <property type="entry name" value="SH3-domain"/>
    <property type="match status" value="1"/>
</dbReference>